<evidence type="ECO:0000256" key="1">
    <source>
        <dbReference type="ARBA" id="ARBA00023125"/>
    </source>
</evidence>
<feature type="domain" description="HTH CENPB-type" evidence="2">
    <location>
        <begin position="1"/>
        <end position="39"/>
    </location>
</feature>
<dbReference type="PROSITE" id="PS51253">
    <property type="entry name" value="HTH_CENPB"/>
    <property type="match status" value="1"/>
</dbReference>
<dbReference type="Pfam" id="PF03221">
    <property type="entry name" value="HTH_Tnp_Tc5"/>
    <property type="match status" value="1"/>
</dbReference>
<sequence length="184" mass="21322">MIEKAKLLADELGVPEDKLYFSSKWLQKFKKRNGICQIKLHREADFVDENVITESLPLLQRFEDECFISDLVYHKGLKEDDLCEADDLRLENLIRLLNILCLSNIIETDEFLNFNGEEIVYKVFLKDQIIKKLAYVFRNNESIKVMDEGNTEIIDEEKDNSIEPAVVSGSSALNSLKNVQMFLL</sequence>
<reference evidence="3" key="1">
    <citation type="submission" date="2021-06" db="EMBL/GenBank/DDBJ databases">
        <authorList>
            <person name="Kallberg Y."/>
            <person name="Tangrot J."/>
            <person name="Rosling A."/>
        </authorList>
    </citation>
    <scope>NUCLEOTIDE SEQUENCE</scope>
    <source>
        <strain evidence="3">FL966</strain>
    </source>
</reference>
<evidence type="ECO:0000313" key="3">
    <source>
        <dbReference type="EMBL" id="CAG8474844.1"/>
    </source>
</evidence>
<dbReference type="GO" id="GO:0003677">
    <property type="term" value="F:DNA binding"/>
    <property type="evidence" value="ECO:0007669"/>
    <property type="project" value="UniProtKB-KW"/>
</dbReference>
<dbReference type="OrthoDB" id="2447222at2759"/>
<dbReference type="InterPro" id="IPR006600">
    <property type="entry name" value="HTH_CenpB_DNA-bd_dom"/>
</dbReference>
<evidence type="ECO:0000259" key="2">
    <source>
        <dbReference type="PROSITE" id="PS51253"/>
    </source>
</evidence>
<proteinExistence type="predicted"/>
<dbReference type="InterPro" id="IPR009057">
    <property type="entry name" value="Homeodomain-like_sf"/>
</dbReference>
<name>A0A9N8W7I7_9GLOM</name>
<dbReference type="AlphaFoldDB" id="A0A9N8W7I7"/>
<dbReference type="Proteomes" id="UP000789759">
    <property type="component" value="Unassembled WGS sequence"/>
</dbReference>
<dbReference type="Gene3D" id="1.10.10.60">
    <property type="entry name" value="Homeodomain-like"/>
    <property type="match status" value="1"/>
</dbReference>
<protein>
    <submittedName>
        <fullName evidence="3">16079_t:CDS:1</fullName>
    </submittedName>
</protein>
<keyword evidence="1" id="KW-0238">DNA-binding</keyword>
<gene>
    <name evidence="3" type="ORF">CPELLU_LOCUS1244</name>
</gene>
<dbReference type="SUPFAM" id="SSF46689">
    <property type="entry name" value="Homeodomain-like"/>
    <property type="match status" value="1"/>
</dbReference>
<keyword evidence="4" id="KW-1185">Reference proteome</keyword>
<evidence type="ECO:0000313" key="4">
    <source>
        <dbReference type="Proteomes" id="UP000789759"/>
    </source>
</evidence>
<comment type="caution">
    <text evidence="3">The sequence shown here is derived from an EMBL/GenBank/DDBJ whole genome shotgun (WGS) entry which is preliminary data.</text>
</comment>
<organism evidence="3 4">
    <name type="scientific">Cetraspora pellucida</name>
    <dbReference type="NCBI Taxonomy" id="1433469"/>
    <lineage>
        <taxon>Eukaryota</taxon>
        <taxon>Fungi</taxon>
        <taxon>Fungi incertae sedis</taxon>
        <taxon>Mucoromycota</taxon>
        <taxon>Glomeromycotina</taxon>
        <taxon>Glomeromycetes</taxon>
        <taxon>Diversisporales</taxon>
        <taxon>Gigasporaceae</taxon>
        <taxon>Cetraspora</taxon>
    </lineage>
</organism>
<accession>A0A9N8W7I7</accession>
<dbReference type="EMBL" id="CAJVQA010000440">
    <property type="protein sequence ID" value="CAG8474844.1"/>
    <property type="molecule type" value="Genomic_DNA"/>
</dbReference>